<dbReference type="Pfam" id="PF01494">
    <property type="entry name" value="FAD_binding_3"/>
    <property type="match status" value="1"/>
</dbReference>
<dbReference type="SUPFAM" id="SSF51905">
    <property type="entry name" value="FAD/NAD(P)-binding domain"/>
    <property type="match status" value="1"/>
</dbReference>
<dbReference type="InterPro" id="IPR002938">
    <property type="entry name" value="FAD-bd"/>
</dbReference>
<dbReference type="GO" id="GO:0016709">
    <property type="term" value="F:oxidoreductase activity, acting on paired donors, with incorporation or reduction of molecular oxygen, NAD(P)H as one donor, and incorporation of one atom of oxygen"/>
    <property type="evidence" value="ECO:0007669"/>
    <property type="project" value="UniProtKB-ARBA"/>
</dbReference>
<dbReference type="Proteomes" id="UP001165663">
    <property type="component" value="Unassembled WGS sequence"/>
</dbReference>
<evidence type="ECO:0000259" key="4">
    <source>
        <dbReference type="Pfam" id="PF01494"/>
    </source>
</evidence>
<name>A0AA37Q9N1_9MYCO</name>
<feature type="domain" description="FAD-binding" evidence="4">
    <location>
        <begin position="5"/>
        <end position="360"/>
    </location>
</feature>
<dbReference type="Gene3D" id="3.40.30.120">
    <property type="match status" value="1"/>
</dbReference>
<sequence>MSSEDTSVLIVGAGPVGLTLAIALGRRGIQCVIAEQKDRPAHLPKMERCNARTMEHFRRLGIADRVRAAGLPSHVPMDVYVTTSIAAEPILHLPYPSPDEARKLTAECTDASMPLESQQLVSQYSLEPVLREVAESLPSVSVRYSCEVTSFEQDESGVTAELSTAGEIDVLRARYLVGCDGGASTIRRALGIKLEGQGDIAKLRQVFFRSNDLVERIPRAGRARHFYIADEDPRMIGTAIVVQSDQRHFTLHTSLPEDTDFVPVIQGVVGMPVDVEVLAVNSWTLHLLLANRYRDRRVFLAVDAAHLVIPQGGLGMNTGIGDAMDLEWKLAGAIEGWGGPGLLDSYEVERRQVGARNLRASEYAARGTATWREASNSSINDDTDAGREVRARVRELADIHQRKGHQMLGIECGYRYLDSPIVSYGDDRDDGFSYSYEPRFDPGYRLPHVWLADGSSLHDHLGRGFTLLKLGSRHLDTRDLEQAFSRNGVPLKVVEVKEERLLQIYGNNLFIVRPDLHIAWSSTAPPADADALVASLAGHPTTVRATV</sequence>
<dbReference type="PRINTS" id="PR00420">
    <property type="entry name" value="RNGMNOXGNASE"/>
</dbReference>
<evidence type="ECO:0000256" key="2">
    <source>
        <dbReference type="ARBA" id="ARBA00022630"/>
    </source>
</evidence>
<dbReference type="InterPro" id="IPR050641">
    <property type="entry name" value="RIFMO-like"/>
</dbReference>
<comment type="cofactor">
    <cofactor evidence="1">
        <name>FAD</name>
        <dbReference type="ChEBI" id="CHEBI:57692"/>
    </cofactor>
</comment>
<dbReference type="InterPro" id="IPR036188">
    <property type="entry name" value="FAD/NAD-bd_sf"/>
</dbReference>
<dbReference type="NCBIfam" id="NF004780">
    <property type="entry name" value="PRK06126.1"/>
    <property type="match status" value="1"/>
</dbReference>
<evidence type="ECO:0000313" key="5">
    <source>
        <dbReference type="EMBL" id="GLB85424.1"/>
    </source>
</evidence>
<dbReference type="AlphaFoldDB" id="A0AA37Q9N1"/>
<protein>
    <submittedName>
        <fullName evidence="5">Monooxygenase</fullName>
    </submittedName>
</protein>
<evidence type="ECO:0000256" key="3">
    <source>
        <dbReference type="ARBA" id="ARBA00022827"/>
    </source>
</evidence>
<proteinExistence type="predicted"/>
<dbReference type="RefSeq" id="WP_084042484.1">
    <property type="nucleotide sequence ID" value="NZ_BRXE01000084.1"/>
</dbReference>
<keyword evidence="2" id="KW-0285">Flavoprotein</keyword>
<dbReference type="Pfam" id="PF21274">
    <property type="entry name" value="Rng_hyd_C"/>
    <property type="match status" value="1"/>
</dbReference>
<gene>
    <name evidence="5" type="primary">cadA</name>
    <name evidence="5" type="ORF">SRL2020028_46800</name>
</gene>
<comment type="caution">
    <text evidence="5">The sequence shown here is derived from an EMBL/GenBank/DDBJ whole genome shotgun (WGS) entry which is preliminary data.</text>
</comment>
<dbReference type="GO" id="GO:0071949">
    <property type="term" value="F:FAD binding"/>
    <property type="evidence" value="ECO:0007669"/>
    <property type="project" value="InterPro"/>
</dbReference>
<organism evidence="5 6">
    <name type="scientific">Mycobacterium kiyosense</name>
    <dbReference type="NCBI Taxonomy" id="2871094"/>
    <lineage>
        <taxon>Bacteria</taxon>
        <taxon>Bacillati</taxon>
        <taxon>Actinomycetota</taxon>
        <taxon>Actinomycetes</taxon>
        <taxon>Mycobacteriales</taxon>
        <taxon>Mycobacteriaceae</taxon>
        <taxon>Mycobacterium</taxon>
    </lineage>
</organism>
<accession>A0AA37Q9N1</accession>
<keyword evidence="5" id="KW-0560">Oxidoreductase</keyword>
<dbReference type="PANTHER" id="PTHR43004">
    <property type="entry name" value="TRK SYSTEM POTASSIUM UPTAKE PROTEIN"/>
    <property type="match status" value="1"/>
</dbReference>
<dbReference type="EMBL" id="BRXE01000084">
    <property type="protein sequence ID" value="GLB85424.1"/>
    <property type="molecule type" value="Genomic_DNA"/>
</dbReference>
<dbReference type="PANTHER" id="PTHR43004:SF19">
    <property type="entry name" value="BINDING MONOOXYGENASE, PUTATIVE (JCVI)-RELATED"/>
    <property type="match status" value="1"/>
</dbReference>
<evidence type="ECO:0000313" key="6">
    <source>
        <dbReference type="Proteomes" id="UP001165663"/>
    </source>
</evidence>
<dbReference type="Gene3D" id="3.30.9.10">
    <property type="entry name" value="D-Amino Acid Oxidase, subunit A, domain 2"/>
    <property type="match status" value="1"/>
</dbReference>
<dbReference type="Gene3D" id="3.50.50.60">
    <property type="entry name" value="FAD/NAD(P)-binding domain"/>
    <property type="match status" value="1"/>
</dbReference>
<keyword evidence="5" id="KW-0503">Monooxygenase</keyword>
<keyword evidence="3" id="KW-0274">FAD</keyword>
<evidence type="ECO:0000256" key="1">
    <source>
        <dbReference type="ARBA" id="ARBA00001974"/>
    </source>
</evidence>
<reference evidence="5" key="1">
    <citation type="submission" date="2022-07" db="EMBL/GenBank/DDBJ databases">
        <title>Mycobacterium kiyosense sp. nov., scotochromogenic slow-glowing species isolated from respiratory specimens.</title>
        <authorList>
            <person name="Fukano H."/>
            <person name="Kazumi Y."/>
            <person name="Sakagami N."/>
            <person name="Ato M."/>
            <person name="Mitarai S."/>
            <person name="Hoshino Y."/>
        </authorList>
    </citation>
    <scope>NUCLEOTIDE SEQUENCE</scope>
    <source>
        <strain evidence="5">SRL2020-028</strain>
    </source>
</reference>